<protein>
    <recommendedName>
        <fullName evidence="3">Lipoprotein</fullName>
    </recommendedName>
</protein>
<dbReference type="AlphaFoldDB" id="H1Y1V7"/>
<evidence type="ECO:0000313" key="1">
    <source>
        <dbReference type="EMBL" id="EHQ25660.1"/>
    </source>
</evidence>
<organism evidence="1 2">
    <name type="scientific">Mucilaginibacter paludis DSM 18603</name>
    <dbReference type="NCBI Taxonomy" id="714943"/>
    <lineage>
        <taxon>Bacteria</taxon>
        <taxon>Pseudomonadati</taxon>
        <taxon>Bacteroidota</taxon>
        <taxon>Sphingobacteriia</taxon>
        <taxon>Sphingobacteriales</taxon>
        <taxon>Sphingobacteriaceae</taxon>
        <taxon>Mucilaginibacter</taxon>
    </lineage>
</organism>
<dbReference type="EMBL" id="CM001403">
    <property type="protein sequence ID" value="EHQ25660.1"/>
    <property type="molecule type" value="Genomic_DNA"/>
</dbReference>
<dbReference type="Proteomes" id="UP000002774">
    <property type="component" value="Chromosome"/>
</dbReference>
<dbReference type="PROSITE" id="PS51257">
    <property type="entry name" value="PROKAR_LIPOPROTEIN"/>
    <property type="match status" value="1"/>
</dbReference>
<gene>
    <name evidence="1" type="ORF">Mucpa_1502</name>
</gene>
<sequence length="311" mass="33536">MKNANLMKRILYVGSACLLIISACSKDKVKTDGPAPVSNSKTSSILPKSVSLTKAQYEILVDAMKSKKSIDTLLLKFAKNNTPITQSNNNKLVTSSIDSSNDIEDVDSEDVIYVGGDATIYDSSDPYSYGATDFSFFDDTDPSYFGNAYTPIFTGVIKMDGFFPKRGNTIYVTLYYRFAPTGGAYTVPGMAAQSQIVVINPAGGGLVDQSTKQVAMNIYNFDKKQNPANGDSQGQIVETRTLSRTSEGKLKFTAQGVVVGGEVEAGVTIVSQKISYTLYQYVANFQIKTNALSTPTVTYTFAGSSYGVQSN</sequence>
<reference evidence="1" key="1">
    <citation type="submission" date="2011-09" db="EMBL/GenBank/DDBJ databases">
        <title>The permanent draft genome of Mucilaginibacter paludis DSM 18603.</title>
        <authorList>
            <consortium name="US DOE Joint Genome Institute (JGI-PGF)"/>
            <person name="Lucas S."/>
            <person name="Han J."/>
            <person name="Lapidus A."/>
            <person name="Bruce D."/>
            <person name="Goodwin L."/>
            <person name="Pitluck S."/>
            <person name="Peters L."/>
            <person name="Kyrpides N."/>
            <person name="Mavromatis K."/>
            <person name="Ivanova N."/>
            <person name="Mikhailova N."/>
            <person name="Held B."/>
            <person name="Detter J.C."/>
            <person name="Tapia R."/>
            <person name="Han C."/>
            <person name="Land M."/>
            <person name="Hauser L."/>
            <person name="Markowitz V."/>
            <person name="Cheng J.-F."/>
            <person name="Hugenholtz P."/>
            <person name="Woyke T."/>
            <person name="Wu D."/>
            <person name="Tindall B."/>
            <person name="Brambilla E."/>
            <person name="Klenk H.-P."/>
            <person name="Eisen J.A."/>
        </authorList>
    </citation>
    <scope>NUCLEOTIDE SEQUENCE [LARGE SCALE GENOMIC DNA]</scope>
    <source>
        <strain evidence="1">DSM 18603</strain>
    </source>
</reference>
<dbReference type="HOGENOM" id="CLU_893759_0_0_10"/>
<accession>H1Y1V7</accession>
<evidence type="ECO:0000313" key="2">
    <source>
        <dbReference type="Proteomes" id="UP000002774"/>
    </source>
</evidence>
<keyword evidence="2" id="KW-1185">Reference proteome</keyword>
<name>H1Y1V7_9SPHI</name>
<evidence type="ECO:0008006" key="3">
    <source>
        <dbReference type="Google" id="ProtNLM"/>
    </source>
</evidence>
<proteinExistence type="predicted"/>